<organism evidence="2 3">
    <name type="scientific">Xylella fastidiosa (strain 9a5c)</name>
    <dbReference type="NCBI Taxonomy" id="160492"/>
    <lineage>
        <taxon>Bacteria</taxon>
        <taxon>Pseudomonadati</taxon>
        <taxon>Pseudomonadota</taxon>
        <taxon>Gammaproteobacteria</taxon>
        <taxon>Lysobacterales</taxon>
        <taxon>Lysobacteraceae</taxon>
        <taxon>Xylella</taxon>
    </lineage>
</organism>
<keyword evidence="1" id="KW-1133">Transmembrane helix</keyword>
<dbReference type="PIR" id="C82811">
    <property type="entry name" value="C82811"/>
</dbReference>
<keyword evidence="1" id="KW-0812">Transmembrane</keyword>
<keyword evidence="1" id="KW-0472">Membrane</keyword>
<evidence type="ECO:0000256" key="1">
    <source>
        <dbReference type="SAM" id="Phobius"/>
    </source>
</evidence>
<accession>Q9PGA4</accession>
<dbReference type="Proteomes" id="UP000000812">
    <property type="component" value="Chromosome"/>
</dbReference>
<name>Q9PGA4_XYLFA</name>
<evidence type="ECO:0000313" key="3">
    <source>
        <dbReference type="Proteomes" id="UP000000812"/>
    </source>
</evidence>
<dbReference type="eggNOG" id="COG4251">
    <property type="taxonomic scope" value="Bacteria"/>
</dbReference>
<dbReference type="EMBL" id="AE003849">
    <property type="protein sequence ID" value="AAF83208.1"/>
    <property type="molecule type" value="Genomic_DNA"/>
</dbReference>
<dbReference type="STRING" id="160492.XF_0398"/>
<dbReference type="KEGG" id="xfa:XF_0398"/>
<reference evidence="2 3" key="1">
    <citation type="journal article" date="2000" name="Nature">
        <title>The genome sequence of the plant pathogen Xylella fastidiosa.</title>
        <authorList>
            <person name="Simpson A.J."/>
            <person name="Reinach F.C."/>
            <person name="Arruda P."/>
            <person name="Abreu F.A."/>
            <person name="Acencio M."/>
            <person name="Alvarenga R."/>
            <person name="Alves L.M."/>
            <person name="Araya J.E."/>
            <person name="Baia G.S."/>
            <person name="Baptista C.S."/>
            <person name="Barros M.H."/>
            <person name="Bonaccorsi E.D."/>
            <person name="Bordin S."/>
            <person name="Bove J.M."/>
            <person name="Briones M.R."/>
            <person name="Bueno M.R."/>
            <person name="Camargo A.A."/>
            <person name="Camargo L.E."/>
            <person name="Carraro D.M."/>
            <person name="Carrer H."/>
            <person name="Colauto N.B."/>
            <person name="Colombo C."/>
            <person name="Costa F.F."/>
            <person name="Costa M.C."/>
            <person name="Costa-Neto C.M."/>
            <person name="Coutinho L.L."/>
            <person name="Cristofani M."/>
            <person name="Dias-Neto E."/>
            <person name="Docena C."/>
            <person name="El-Dorry H."/>
            <person name="Facincani A.P."/>
            <person name="Ferreira A.J."/>
            <person name="Ferreira V.C."/>
            <person name="Ferro J.A."/>
            <person name="Fraga J.S."/>
            <person name="Franca S.C."/>
            <person name="Franco M.C."/>
            <person name="Frohme M."/>
            <person name="Furlan L.R."/>
            <person name="Garnier M."/>
            <person name="Goldman G.H."/>
            <person name="Goldman M.H."/>
            <person name="Gomes S.L."/>
            <person name="Gruber A."/>
            <person name="Ho P.L."/>
            <person name="Hoheisel J.D."/>
            <person name="Junqueira M.L."/>
            <person name="Kemper E.L."/>
            <person name="Kitajima J.P."/>
            <person name="Krieger J.E."/>
            <person name="Kuramae E.E."/>
            <person name="Laigret F."/>
            <person name="Lambais M.R."/>
            <person name="Leite L.C."/>
            <person name="Lemos E.G."/>
            <person name="Lemos M.V."/>
            <person name="Lopes S.A."/>
            <person name="Lopes C.R."/>
            <person name="Machado J.A."/>
            <person name="Machado M.A."/>
            <person name="Madeira A.M."/>
            <person name="Madeira H.M."/>
            <person name="Marino C.L."/>
            <person name="Marques M.V."/>
            <person name="Martins E.A."/>
            <person name="Martins E.M."/>
            <person name="Matsukuma A.Y."/>
            <person name="Menck C.F."/>
            <person name="Miracca E.C."/>
            <person name="Miyaki C.Y."/>
            <person name="Monteriro-Vitorello C.B."/>
            <person name="Moon D.H."/>
            <person name="Nagai M.A."/>
            <person name="Nascimento A.L."/>
            <person name="Netto L.E."/>
            <person name="Nhani A.Jr."/>
            <person name="Nobrega F.G."/>
            <person name="Nunes L.R."/>
            <person name="Oliveira M.A."/>
            <person name="de Oliveira M.C."/>
            <person name="de Oliveira R.C."/>
            <person name="Palmieri D.A."/>
            <person name="Paris A."/>
            <person name="Peixoto B.R."/>
            <person name="Pereira G.A."/>
            <person name="Pereira H.A.Jr."/>
            <person name="Pesquero J.B."/>
            <person name="Quaggio R.B."/>
            <person name="Roberto P.G."/>
            <person name="Rodrigues V."/>
            <person name="de M Rosa A.J."/>
            <person name="de Rosa V.E.Jr."/>
            <person name="de Sa R.G."/>
            <person name="Santelli R.V."/>
            <person name="Sawasaki H.E."/>
            <person name="da Silva A.C."/>
            <person name="da Silva A.M."/>
            <person name="da Silva F.R."/>
            <person name="da Silva W.A.Jr."/>
            <person name="da Silveira J.F."/>
            <person name="Silvestri M.L."/>
            <person name="Siqueira W.J."/>
            <person name="de Souza A.A."/>
            <person name="de Souza A.P."/>
            <person name="Terenzi M.F."/>
            <person name="Truffi D."/>
            <person name="Tsai S.M."/>
            <person name="Tsuhako M.H."/>
            <person name="Vallada H."/>
            <person name="Van Sluys M.A."/>
            <person name="Verjovski-Almeida S."/>
            <person name="Vettore A.L."/>
            <person name="Zago M.A."/>
            <person name="Zatz M."/>
            <person name="Meidanis J."/>
            <person name="Setubal J.C."/>
        </authorList>
    </citation>
    <scope>NUCLEOTIDE SEQUENCE [LARGE SCALE GENOMIC DNA]</scope>
    <source>
        <strain evidence="2 3">9a5c</strain>
    </source>
</reference>
<gene>
    <name evidence="2" type="ordered locus">XF_0398</name>
</gene>
<evidence type="ECO:0000313" key="2">
    <source>
        <dbReference type="EMBL" id="AAF83208.1"/>
    </source>
</evidence>
<protein>
    <submittedName>
        <fullName evidence="2">Uncharacterized protein</fullName>
    </submittedName>
</protein>
<sequence>MARTARITYGVSKCTIPVSVFLPNSKYDCSLRSAKLTLQPHAYTGAQRLAWLGLAWLGLAWLGLAWLGKMSGRIGIELQRGVGSTLWFEIPLLKAARELNLDTNIGQRALLVCCDSPLRQRVSQLLEAHNTDVVFTEEAMEQLRQTNTLLRFDVIVVDYLSVRYNARALHHAVQLPPKRGAAMDGLAAWRINHE</sequence>
<dbReference type="AlphaFoldDB" id="Q9PGA4"/>
<dbReference type="HOGENOM" id="CLU_1401966_0_0_6"/>
<feature type="transmembrane region" description="Helical" evidence="1">
    <location>
        <begin position="49"/>
        <end position="67"/>
    </location>
</feature>
<proteinExistence type="predicted"/>